<evidence type="ECO:0000256" key="1">
    <source>
        <dbReference type="ARBA" id="ARBA00001946"/>
    </source>
</evidence>
<dbReference type="SUPFAM" id="SSF55073">
    <property type="entry name" value="Nucleotide cyclase"/>
    <property type="match status" value="1"/>
</dbReference>
<dbReference type="InterPro" id="IPR029016">
    <property type="entry name" value="GAF-like_dom_sf"/>
</dbReference>
<sequence length="360" mass="40112">MKGNIIGSEQQRLAVLSRYHILDTPPEPAFDDITRLAAHLCNAPVAVINFIDEERQWFKSEIGLGVRETPLDISICVHALLEQELLVVPDTRQDPRFASNPLVTGEPYLRFYAGALLRTPEGLPLGTLCVLDYLPRTLTEEQLALLQALARQVMRLLELGRINRQQAEMLSDLDQTREKLAVLAATDPLTGLANRRAFGTLLKQYHSRLQSRPEPATLLMIDIDYFKQLNDDYGHQVGDDALIHFARIARRMFRATDTVGRWGGEEFLVLLPRTDPGRALVVAERLRTTLADTPVNTPEPRPTITISIGLIGLDPELGLAAILKQLDQALYRAKEEGRNRTLVASSPQDPVNGAGVRTPI</sequence>
<dbReference type="Gene3D" id="3.30.70.270">
    <property type="match status" value="1"/>
</dbReference>
<accession>A0A291HLB9</accession>
<dbReference type="PANTHER" id="PTHR43102">
    <property type="entry name" value="SLR1143 PROTEIN"/>
    <property type="match status" value="1"/>
</dbReference>
<dbReference type="PANTHER" id="PTHR43102:SF2">
    <property type="entry name" value="GAF DOMAIN-CONTAINING PROTEIN"/>
    <property type="match status" value="1"/>
</dbReference>
<evidence type="ECO:0000259" key="3">
    <source>
        <dbReference type="PROSITE" id="PS50887"/>
    </source>
</evidence>
<dbReference type="InterPro" id="IPR043128">
    <property type="entry name" value="Rev_trsase/Diguanyl_cyclase"/>
</dbReference>
<dbReference type="EMBL" id="CP012621">
    <property type="protein sequence ID" value="ATG72914.1"/>
    <property type="molecule type" value="Genomic_DNA"/>
</dbReference>
<dbReference type="Gene3D" id="3.30.450.40">
    <property type="match status" value="1"/>
</dbReference>
<dbReference type="Pfam" id="PF01590">
    <property type="entry name" value="GAF"/>
    <property type="match status" value="1"/>
</dbReference>
<dbReference type="SMART" id="SM00065">
    <property type="entry name" value="GAF"/>
    <property type="match status" value="1"/>
</dbReference>
<dbReference type="SMART" id="SM00267">
    <property type="entry name" value="GGDEF"/>
    <property type="match status" value="1"/>
</dbReference>
<evidence type="ECO:0000313" key="4">
    <source>
        <dbReference type="EMBL" id="ATG72914.1"/>
    </source>
</evidence>
<dbReference type="InterPro" id="IPR003018">
    <property type="entry name" value="GAF"/>
</dbReference>
<name>A0A291HLB9_9GAMM</name>
<gene>
    <name evidence="4" type="ORF">AN401_02765</name>
</gene>
<feature type="region of interest" description="Disordered" evidence="2">
    <location>
        <begin position="341"/>
        <end position="360"/>
    </location>
</feature>
<protein>
    <submittedName>
        <fullName evidence="4">Diguanylate cyclase</fullName>
    </submittedName>
</protein>
<dbReference type="RefSeq" id="WP_176442016.1">
    <property type="nucleotide sequence ID" value="NZ_CP012621.1"/>
</dbReference>
<dbReference type="Pfam" id="PF00990">
    <property type="entry name" value="GGDEF"/>
    <property type="match status" value="1"/>
</dbReference>
<evidence type="ECO:0000256" key="2">
    <source>
        <dbReference type="SAM" id="MobiDB-lite"/>
    </source>
</evidence>
<dbReference type="InterPro" id="IPR000160">
    <property type="entry name" value="GGDEF_dom"/>
</dbReference>
<dbReference type="InterPro" id="IPR029787">
    <property type="entry name" value="Nucleotide_cyclase"/>
</dbReference>
<keyword evidence="5" id="KW-1185">Reference proteome</keyword>
<evidence type="ECO:0000313" key="5">
    <source>
        <dbReference type="Proteomes" id="UP000217763"/>
    </source>
</evidence>
<dbReference type="AlphaFoldDB" id="A0A291HLB9"/>
<dbReference type="GO" id="GO:0003824">
    <property type="term" value="F:catalytic activity"/>
    <property type="evidence" value="ECO:0007669"/>
    <property type="project" value="UniProtKB-ARBA"/>
</dbReference>
<organism evidence="4 5">
    <name type="scientific">Zobellella denitrificans</name>
    <dbReference type="NCBI Taxonomy" id="347534"/>
    <lineage>
        <taxon>Bacteria</taxon>
        <taxon>Pseudomonadati</taxon>
        <taxon>Pseudomonadota</taxon>
        <taxon>Gammaproteobacteria</taxon>
        <taxon>Aeromonadales</taxon>
        <taxon>Aeromonadaceae</taxon>
        <taxon>Zobellella</taxon>
    </lineage>
</organism>
<dbReference type="KEGG" id="zdf:AN401_02765"/>
<dbReference type="FunFam" id="3.30.70.270:FF:000001">
    <property type="entry name" value="Diguanylate cyclase domain protein"/>
    <property type="match status" value="1"/>
</dbReference>
<dbReference type="Proteomes" id="UP000217763">
    <property type="component" value="Chromosome"/>
</dbReference>
<feature type="domain" description="GGDEF" evidence="3">
    <location>
        <begin position="214"/>
        <end position="346"/>
    </location>
</feature>
<dbReference type="PROSITE" id="PS50887">
    <property type="entry name" value="GGDEF"/>
    <property type="match status" value="1"/>
</dbReference>
<comment type="cofactor">
    <cofactor evidence="1">
        <name>Mg(2+)</name>
        <dbReference type="ChEBI" id="CHEBI:18420"/>
    </cofactor>
</comment>
<proteinExistence type="predicted"/>
<reference evidence="5" key="1">
    <citation type="submission" date="2015-09" db="EMBL/GenBank/DDBJ databases">
        <authorList>
            <person name="Shao Z."/>
            <person name="Wang L."/>
        </authorList>
    </citation>
    <scope>NUCLEOTIDE SEQUENCE [LARGE SCALE GENOMIC DNA]</scope>
    <source>
        <strain evidence="5">F13-1</strain>
    </source>
</reference>
<dbReference type="NCBIfam" id="TIGR00254">
    <property type="entry name" value="GGDEF"/>
    <property type="match status" value="1"/>
</dbReference>
<dbReference type="CDD" id="cd01949">
    <property type="entry name" value="GGDEF"/>
    <property type="match status" value="1"/>
</dbReference>
<dbReference type="SUPFAM" id="SSF55781">
    <property type="entry name" value="GAF domain-like"/>
    <property type="match status" value="1"/>
</dbReference>